<dbReference type="PANTHER" id="PTHR43757">
    <property type="entry name" value="AMINOMETHYLTRANSFERASE"/>
    <property type="match status" value="1"/>
</dbReference>
<accession>A0ABD5S1T1</accession>
<dbReference type="InterPro" id="IPR006222">
    <property type="entry name" value="GCVT_N"/>
</dbReference>
<dbReference type="Pfam" id="PF01571">
    <property type="entry name" value="GCV_T"/>
    <property type="match status" value="1"/>
</dbReference>
<dbReference type="InterPro" id="IPR028896">
    <property type="entry name" value="GcvT/YgfZ/DmdA"/>
</dbReference>
<dbReference type="InterPro" id="IPR027266">
    <property type="entry name" value="TrmE/GcvT-like"/>
</dbReference>
<dbReference type="AlphaFoldDB" id="A0ABD5S1T1"/>
<dbReference type="Proteomes" id="UP001596328">
    <property type="component" value="Unassembled WGS sequence"/>
</dbReference>
<comment type="caution">
    <text evidence="2">The sequence shown here is derived from an EMBL/GenBank/DDBJ whole genome shotgun (WGS) entry which is preliminary data.</text>
</comment>
<sequence length="182" mass="19780">MALRTPPLRAEHADRGAKFTEFGGWDMPVEFDSIRAEHAAVREAAGVFDVSHMGEIEVSGPDAAALTGRLTTNDVSLLDPGDSQYAAITDEEGVILDDTVVYRLPDRDGERRYLFVPNAGHDAEMHERWVTHRDRWNLDATVEDRTEDWAMFAVQGPDAPDIVGEAASIGAGTGDEDGGVDA</sequence>
<dbReference type="SUPFAM" id="SSF103025">
    <property type="entry name" value="Folate-binding domain"/>
    <property type="match status" value="1"/>
</dbReference>
<dbReference type="Gene3D" id="3.30.1360.120">
    <property type="entry name" value="Probable tRNA modification gtpase trme, domain 1"/>
    <property type="match status" value="1"/>
</dbReference>
<gene>
    <name evidence="2" type="ORF">ACFQE1_13895</name>
</gene>
<keyword evidence="3" id="KW-1185">Reference proteome</keyword>
<reference evidence="2 3" key="1">
    <citation type="journal article" date="2019" name="Int. J. Syst. Evol. Microbiol.">
        <title>The Global Catalogue of Microorganisms (GCM) 10K type strain sequencing project: providing services to taxonomists for standard genome sequencing and annotation.</title>
        <authorList>
            <consortium name="The Broad Institute Genomics Platform"/>
            <consortium name="The Broad Institute Genome Sequencing Center for Infectious Disease"/>
            <person name="Wu L."/>
            <person name="Ma J."/>
        </authorList>
    </citation>
    <scope>NUCLEOTIDE SEQUENCE [LARGE SCALE GENOMIC DNA]</scope>
    <source>
        <strain evidence="2 3">NBRC 111368</strain>
    </source>
</reference>
<evidence type="ECO:0000313" key="2">
    <source>
        <dbReference type="EMBL" id="MFC6725441.1"/>
    </source>
</evidence>
<dbReference type="PANTHER" id="PTHR43757:SF2">
    <property type="entry name" value="AMINOMETHYLTRANSFERASE, MITOCHONDRIAL"/>
    <property type="match status" value="1"/>
</dbReference>
<protein>
    <submittedName>
        <fullName evidence="2">Glycine cleavage system protein T</fullName>
    </submittedName>
</protein>
<proteinExistence type="predicted"/>
<evidence type="ECO:0000313" key="3">
    <source>
        <dbReference type="Proteomes" id="UP001596328"/>
    </source>
</evidence>
<feature type="non-terminal residue" evidence="2">
    <location>
        <position position="182"/>
    </location>
</feature>
<dbReference type="EMBL" id="JBHSWU010000528">
    <property type="protein sequence ID" value="MFC6725441.1"/>
    <property type="molecule type" value="Genomic_DNA"/>
</dbReference>
<feature type="domain" description="GCVT N-terminal" evidence="1">
    <location>
        <begin position="10"/>
        <end position="167"/>
    </location>
</feature>
<organism evidence="2 3">
    <name type="scientific">Halobium palmae</name>
    <dbReference type="NCBI Taxonomy" id="1776492"/>
    <lineage>
        <taxon>Archaea</taxon>
        <taxon>Methanobacteriati</taxon>
        <taxon>Methanobacteriota</taxon>
        <taxon>Stenosarchaea group</taxon>
        <taxon>Halobacteria</taxon>
        <taxon>Halobacteriales</taxon>
        <taxon>Haloferacaceae</taxon>
        <taxon>Halobium</taxon>
    </lineage>
</organism>
<name>A0ABD5S1T1_9EURY</name>
<evidence type="ECO:0000259" key="1">
    <source>
        <dbReference type="Pfam" id="PF01571"/>
    </source>
</evidence>